<dbReference type="EMBL" id="CP029159">
    <property type="protein sequence ID" value="QKM66417.1"/>
    <property type="molecule type" value="Genomic_DNA"/>
</dbReference>
<feature type="compositionally biased region" description="Low complexity" evidence="1">
    <location>
        <begin position="60"/>
        <end position="69"/>
    </location>
</feature>
<organism evidence="2 3">
    <name type="scientific">Streptomyces tsukubensis (strain DSM 42081 / NBRC 108919 / NRRL 18488 / 9993)</name>
    <dbReference type="NCBI Taxonomy" id="1114943"/>
    <lineage>
        <taxon>Bacteria</taxon>
        <taxon>Bacillati</taxon>
        <taxon>Actinomycetota</taxon>
        <taxon>Actinomycetes</taxon>
        <taxon>Kitasatosporales</taxon>
        <taxon>Streptomycetaceae</taxon>
        <taxon>Streptomyces</taxon>
    </lineage>
</organism>
<dbReference type="AlphaFoldDB" id="I2N9W6"/>
<evidence type="ECO:0000313" key="3">
    <source>
        <dbReference type="Proteomes" id="UP000005940"/>
    </source>
</evidence>
<dbReference type="Gene3D" id="2.20.110.10">
    <property type="entry name" value="Histone H3 K4-specific methyltransferase SET7/9 N-terminal domain"/>
    <property type="match status" value="1"/>
</dbReference>
<dbReference type="Proteomes" id="UP000005940">
    <property type="component" value="Chromosome"/>
</dbReference>
<evidence type="ECO:0000256" key="1">
    <source>
        <dbReference type="SAM" id="MobiDB-lite"/>
    </source>
</evidence>
<sequence>MPTGRWRLWRPDGIALEEGDWRDGQRHGTLLRYHDDGSLAVRAEHRDGTPATVTGHRSDNPSSDPFSFDGWPPAVRTIVHDFDDGGTRVRWACFAADGSEVTMAGDPVPERPAGVPEVATFWPTGKWSAPRWRDGRLEGLARHWNADGTPHLIVYNRAGDEVARHGDRPLAEAARDGDAASVELCLAAGLGRSPEAARYAAYEELPELALRLLRRERAEGGQPEPAVAYEPGPPPPEAPGDTVWVQGMESYVLGDVDEETGAAVGTWRIWKQSRYTSHYEHSYREADFTDGRRVERRSYFSGGALSALERRRPDGTGLRRSWDYRHRLDRESEWAADGTTTMRSFHPDGAVRMERTTLDGTLVVASWFDASGVRTAEVTAVDAPVDGEPVEWWQALDAAGAVVAEGAVEAGAGGGPVGPWRLYGPDGTGLGTVAFDGLDRVAAHADLGRIAHALPGWHSAPAVPELADADRVPWAGLATFYGDARHLPFLLKGLTLADPYAFSTALAVLSNLLWHQETIATATGPAFRYLTALVDRVAADDDRKRLLELLVAVVTVDNVTGEADETVNGQVRRLKSAFAGAPAHGEWSTDYTNYDWEDAYHEIFTSLAGAVPVWRALAAHRRADLRQLAVVLLAAAPGEVAAAVLDERLTAEPSAEIRAEILLGLALHEPGPRNRRALERRLTDDDPLLRRCAALSWSRQGYAAAGGAARTVTARPGDDLDPDRCRGLRLAGDELLTAADGVDTGS</sequence>
<accession>I2N9W6</accession>
<feature type="region of interest" description="Disordered" evidence="1">
    <location>
        <begin position="221"/>
        <end position="240"/>
    </location>
</feature>
<gene>
    <name evidence="2" type="ORF">STSU_003795</name>
</gene>
<feature type="region of interest" description="Disordered" evidence="1">
    <location>
        <begin position="46"/>
        <end position="69"/>
    </location>
</feature>
<keyword evidence="3" id="KW-1185">Reference proteome</keyword>
<dbReference type="SUPFAM" id="SSF82185">
    <property type="entry name" value="Histone H3 K4-specific methyltransferase SET7/9 N-terminal domain"/>
    <property type="match status" value="1"/>
</dbReference>
<proteinExistence type="predicted"/>
<name>I2N9W6_STRT9</name>
<protein>
    <submittedName>
        <fullName evidence="2">Uncharacterized protein</fullName>
    </submittedName>
</protein>
<evidence type="ECO:0000313" key="2">
    <source>
        <dbReference type="EMBL" id="QKM66417.1"/>
    </source>
</evidence>
<reference evidence="2 3" key="1">
    <citation type="journal article" date="2012" name="J. Bacteriol.">
        <title>Draft genome of Streptomyces tsukubaensis NRRL 18488, the producer of the clinically important immunosuppressant tacrolimus (FK506).</title>
        <authorList>
            <person name="Barreiro C."/>
            <person name="Prieto C."/>
            <person name="Sola-Landa A."/>
            <person name="Solera E."/>
            <person name="Martinez-Castro M."/>
            <person name="Perez-Redondo R."/>
            <person name="Garcia-Estrada C."/>
            <person name="Aparicio J.F."/>
            <person name="Fernandez-Martinez L.T."/>
            <person name="Santos-Aberturas J."/>
            <person name="Salehi-Najafabadi Z."/>
            <person name="Rodriguez-Garcia A."/>
            <person name="Tauch A."/>
            <person name="Martin J.F."/>
        </authorList>
    </citation>
    <scope>NUCLEOTIDE SEQUENCE [LARGE SCALE GENOMIC DNA]</scope>
    <source>
        <strain evidence="3">DSM 42081 / NBRC 108919 / NRRL 18488 / 9993</strain>
    </source>
</reference>